<feature type="region of interest" description="Disordered" evidence="9">
    <location>
        <begin position="175"/>
        <end position="222"/>
    </location>
</feature>
<proteinExistence type="predicted"/>
<dbReference type="GO" id="GO:0005886">
    <property type="term" value="C:plasma membrane"/>
    <property type="evidence" value="ECO:0007669"/>
    <property type="project" value="UniProtKB-SubCell"/>
</dbReference>
<evidence type="ECO:0000256" key="5">
    <source>
        <dbReference type="ARBA" id="ARBA00022692"/>
    </source>
</evidence>
<organism evidence="12 13">
    <name type="scientific">Parahaliea maris</name>
    <dbReference type="NCBI Taxonomy" id="2716870"/>
    <lineage>
        <taxon>Bacteria</taxon>
        <taxon>Pseudomonadati</taxon>
        <taxon>Pseudomonadota</taxon>
        <taxon>Gammaproteobacteria</taxon>
        <taxon>Cellvibrionales</taxon>
        <taxon>Halieaceae</taxon>
        <taxon>Parahaliea</taxon>
    </lineage>
</organism>
<dbReference type="AlphaFoldDB" id="A0A5C8ZUR6"/>
<keyword evidence="4" id="KW-0997">Cell inner membrane</keyword>
<sequence length="222" mass="23751">MSFLDRYRESSEPLRTERRVELVCLGLGVLLALQVVWVLLRAVVPAGIEPVYPAESSLRVADIHSLNAVGQKESAEIRSRPLFWEGRRPQDSIPVEEDAPVEQKTKQGLPPVKLQGVFGSRGVIATVKGKQERLLVGDEVAGWTLKEIKPDLAIFESSGRREEVGLKRNVSVSVGSVEEVGPGPGPGPRPGPGVPAAPTGNSEAAPGKIPPEPPAKLGLGRM</sequence>
<evidence type="ECO:0000256" key="10">
    <source>
        <dbReference type="SAM" id="Phobius"/>
    </source>
</evidence>
<feature type="domain" description="Type II secretion system protein GspC N-terminal" evidence="11">
    <location>
        <begin position="28"/>
        <end position="163"/>
    </location>
</feature>
<comment type="caution">
    <text evidence="12">The sequence shown here is derived from an EMBL/GenBank/DDBJ whole genome shotgun (WGS) entry which is preliminary data.</text>
</comment>
<keyword evidence="5 10" id="KW-0812">Transmembrane</keyword>
<gene>
    <name evidence="12" type="ORF">FV139_16485</name>
</gene>
<name>A0A5C8ZUR6_9GAMM</name>
<keyword evidence="8 10" id="KW-0472">Membrane</keyword>
<dbReference type="RefSeq" id="WP_148069564.1">
    <property type="nucleotide sequence ID" value="NZ_VRZA01000006.1"/>
</dbReference>
<evidence type="ECO:0000256" key="7">
    <source>
        <dbReference type="ARBA" id="ARBA00022989"/>
    </source>
</evidence>
<comment type="subcellular location">
    <subcellularLocation>
        <location evidence="1">Cell inner membrane</location>
    </subcellularLocation>
</comment>
<dbReference type="Proteomes" id="UP000321039">
    <property type="component" value="Unassembled WGS sequence"/>
</dbReference>
<dbReference type="GO" id="GO:0015031">
    <property type="term" value="P:protein transport"/>
    <property type="evidence" value="ECO:0007669"/>
    <property type="project" value="UniProtKB-KW"/>
</dbReference>
<dbReference type="EMBL" id="VRZA01000006">
    <property type="protein sequence ID" value="TXS91330.1"/>
    <property type="molecule type" value="Genomic_DNA"/>
</dbReference>
<evidence type="ECO:0000313" key="13">
    <source>
        <dbReference type="Proteomes" id="UP000321039"/>
    </source>
</evidence>
<keyword evidence="6" id="KW-0653">Protein transport</keyword>
<evidence type="ECO:0000256" key="3">
    <source>
        <dbReference type="ARBA" id="ARBA00022475"/>
    </source>
</evidence>
<keyword evidence="3" id="KW-1003">Cell membrane</keyword>
<dbReference type="InterPro" id="IPR024961">
    <property type="entry name" value="T2SS_GspC_N"/>
</dbReference>
<evidence type="ECO:0000256" key="9">
    <source>
        <dbReference type="SAM" id="MobiDB-lite"/>
    </source>
</evidence>
<evidence type="ECO:0000256" key="1">
    <source>
        <dbReference type="ARBA" id="ARBA00004533"/>
    </source>
</evidence>
<dbReference type="Pfam" id="PF11356">
    <property type="entry name" value="T2SSC"/>
    <property type="match status" value="1"/>
</dbReference>
<feature type="compositionally biased region" description="Pro residues" evidence="9">
    <location>
        <begin position="183"/>
        <end position="195"/>
    </location>
</feature>
<evidence type="ECO:0000256" key="6">
    <source>
        <dbReference type="ARBA" id="ARBA00022927"/>
    </source>
</evidence>
<keyword evidence="13" id="KW-1185">Reference proteome</keyword>
<keyword evidence="2" id="KW-0813">Transport</keyword>
<keyword evidence="7 10" id="KW-1133">Transmembrane helix</keyword>
<evidence type="ECO:0000259" key="11">
    <source>
        <dbReference type="Pfam" id="PF11356"/>
    </source>
</evidence>
<reference evidence="12 13" key="1">
    <citation type="submission" date="2019-08" db="EMBL/GenBank/DDBJ databases">
        <title>Parahaliea maris sp. nov., isolated from the surface seawater.</title>
        <authorList>
            <person name="Liu Y."/>
        </authorList>
    </citation>
    <scope>NUCLEOTIDE SEQUENCE [LARGE SCALE GENOMIC DNA]</scope>
    <source>
        <strain evidence="12 13">HSLHS9</strain>
    </source>
</reference>
<feature type="transmembrane region" description="Helical" evidence="10">
    <location>
        <begin position="20"/>
        <end position="40"/>
    </location>
</feature>
<protein>
    <recommendedName>
        <fullName evidence="11">Type II secretion system protein GspC N-terminal domain-containing protein</fullName>
    </recommendedName>
</protein>
<evidence type="ECO:0000313" key="12">
    <source>
        <dbReference type="EMBL" id="TXS91330.1"/>
    </source>
</evidence>
<evidence type="ECO:0000256" key="4">
    <source>
        <dbReference type="ARBA" id="ARBA00022519"/>
    </source>
</evidence>
<evidence type="ECO:0000256" key="2">
    <source>
        <dbReference type="ARBA" id="ARBA00022448"/>
    </source>
</evidence>
<evidence type="ECO:0000256" key="8">
    <source>
        <dbReference type="ARBA" id="ARBA00023136"/>
    </source>
</evidence>
<accession>A0A5C8ZUR6</accession>